<evidence type="ECO:0000313" key="3">
    <source>
        <dbReference type="Proteomes" id="UP000027178"/>
    </source>
</evidence>
<evidence type="ECO:0000256" key="1">
    <source>
        <dbReference type="SAM" id="MobiDB-lite"/>
    </source>
</evidence>
<organism evidence="2 3">
    <name type="scientific">Kitasatospora cheerisanensis KCTC 2395</name>
    <dbReference type="NCBI Taxonomy" id="1348663"/>
    <lineage>
        <taxon>Bacteria</taxon>
        <taxon>Bacillati</taxon>
        <taxon>Actinomycetota</taxon>
        <taxon>Actinomycetes</taxon>
        <taxon>Kitasatosporales</taxon>
        <taxon>Streptomycetaceae</taxon>
        <taxon>Kitasatospora</taxon>
    </lineage>
</organism>
<reference evidence="2 3" key="1">
    <citation type="submission" date="2014-05" db="EMBL/GenBank/DDBJ databases">
        <title>Draft Genome Sequence of Kitasatospora cheerisanensis KCTC 2395.</title>
        <authorList>
            <person name="Nam D.H."/>
        </authorList>
    </citation>
    <scope>NUCLEOTIDE SEQUENCE [LARGE SCALE GENOMIC DNA]</scope>
    <source>
        <strain evidence="2 3">KCTC 2395</strain>
    </source>
</reference>
<gene>
    <name evidence="2" type="ORF">KCH_44160</name>
</gene>
<dbReference type="AlphaFoldDB" id="A0A066YRC8"/>
<feature type="compositionally biased region" description="Pro residues" evidence="1">
    <location>
        <begin position="52"/>
        <end position="61"/>
    </location>
</feature>
<feature type="region of interest" description="Disordered" evidence="1">
    <location>
        <begin position="39"/>
        <end position="61"/>
    </location>
</feature>
<evidence type="ECO:0000313" key="2">
    <source>
        <dbReference type="EMBL" id="KDN83767.1"/>
    </source>
</evidence>
<sequence>MGGAQQGGSGGGEGTQGLGAHLGGAAAEAAVVGQIVGGDLNLSHPRTLSPRIAPPYGPSGR</sequence>
<name>A0A066YRC8_9ACTN</name>
<proteinExistence type="predicted"/>
<dbReference type="HOGENOM" id="CLU_2916456_0_0_11"/>
<accession>A0A066YRC8</accession>
<protein>
    <submittedName>
        <fullName evidence="2">Uncharacterized protein</fullName>
    </submittedName>
</protein>
<dbReference type="Proteomes" id="UP000027178">
    <property type="component" value="Unassembled WGS sequence"/>
</dbReference>
<keyword evidence="3" id="KW-1185">Reference proteome</keyword>
<dbReference type="EMBL" id="JNBY01000094">
    <property type="protein sequence ID" value="KDN83767.1"/>
    <property type="molecule type" value="Genomic_DNA"/>
</dbReference>
<comment type="caution">
    <text evidence="2">The sequence shown here is derived from an EMBL/GenBank/DDBJ whole genome shotgun (WGS) entry which is preliminary data.</text>
</comment>
<feature type="region of interest" description="Disordered" evidence="1">
    <location>
        <begin position="1"/>
        <end position="20"/>
    </location>
</feature>